<proteinExistence type="predicted"/>
<dbReference type="InterPro" id="IPR016181">
    <property type="entry name" value="Acyl_CoA_acyltransferase"/>
</dbReference>
<dbReference type="EMBL" id="JAGVWC010000008">
    <property type="protein sequence ID" value="MBS3061136.1"/>
    <property type="molecule type" value="Genomic_DNA"/>
</dbReference>
<protein>
    <recommendedName>
        <fullName evidence="1">N-acetyltransferase domain-containing protein</fullName>
    </recommendedName>
</protein>
<dbReference type="InterPro" id="IPR000182">
    <property type="entry name" value="GNAT_dom"/>
</dbReference>
<sequence>MLSKSAIRIVPKEELTARQELGLDELMEQFHSELKARKPLIPAQTACLVGLVNNEPVGFVSFGVNSKELKVWAAYLRPGYRNTGALQGFKIAIVRKLASQGETFHKVRWTRATNRQRVPQRNSNVYCFSRLPSGMQEKTLPPRRKQPRSHP</sequence>
<reference evidence="2" key="1">
    <citation type="submission" date="2021-03" db="EMBL/GenBank/DDBJ databases">
        <authorList>
            <person name="Jaffe A."/>
        </authorList>
    </citation>
    <scope>NUCLEOTIDE SEQUENCE</scope>
    <source>
        <strain evidence="2">RIFCSPLOWO2_01_FULL_AR10_48_17</strain>
    </source>
</reference>
<dbReference type="Proteomes" id="UP000675968">
    <property type="component" value="Unassembled WGS sequence"/>
</dbReference>
<evidence type="ECO:0000313" key="3">
    <source>
        <dbReference type="Proteomes" id="UP000675968"/>
    </source>
</evidence>
<gene>
    <name evidence="2" type="ORF">J4215_00975</name>
</gene>
<accession>A0A8T4LE10</accession>
<dbReference type="SUPFAM" id="SSF55729">
    <property type="entry name" value="Acyl-CoA N-acyltransferases (Nat)"/>
    <property type="match status" value="1"/>
</dbReference>
<evidence type="ECO:0000259" key="1">
    <source>
        <dbReference type="PROSITE" id="PS51186"/>
    </source>
</evidence>
<organism evidence="2 3">
    <name type="scientific">Candidatus Iainarchaeum sp</name>
    <dbReference type="NCBI Taxonomy" id="3101447"/>
    <lineage>
        <taxon>Archaea</taxon>
        <taxon>Candidatus Iainarchaeota</taxon>
        <taxon>Candidatus Iainarchaeia</taxon>
        <taxon>Candidatus Iainarchaeales</taxon>
        <taxon>Candidatus Iainarchaeaceae</taxon>
        <taxon>Candidatus Iainarchaeum</taxon>
    </lineage>
</organism>
<evidence type="ECO:0000313" key="2">
    <source>
        <dbReference type="EMBL" id="MBS3061136.1"/>
    </source>
</evidence>
<name>A0A8T4LE10_9ARCH</name>
<dbReference type="PROSITE" id="PS51186">
    <property type="entry name" value="GNAT"/>
    <property type="match status" value="1"/>
</dbReference>
<dbReference type="GO" id="GO:0016747">
    <property type="term" value="F:acyltransferase activity, transferring groups other than amino-acyl groups"/>
    <property type="evidence" value="ECO:0007669"/>
    <property type="project" value="InterPro"/>
</dbReference>
<feature type="domain" description="N-acetyltransferase" evidence="1">
    <location>
        <begin position="5"/>
        <end position="151"/>
    </location>
</feature>
<reference evidence="2" key="2">
    <citation type="submission" date="2021-05" db="EMBL/GenBank/DDBJ databases">
        <title>Protein family content uncovers lineage relationships and bacterial pathway maintenance mechanisms in DPANN archaea.</title>
        <authorList>
            <person name="Castelle C.J."/>
            <person name="Meheust R."/>
            <person name="Jaffe A.L."/>
            <person name="Seitz K."/>
            <person name="Gong X."/>
            <person name="Baker B.J."/>
            <person name="Banfield J.F."/>
        </authorList>
    </citation>
    <scope>NUCLEOTIDE SEQUENCE</scope>
    <source>
        <strain evidence="2">RIFCSPLOWO2_01_FULL_AR10_48_17</strain>
    </source>
</reference>
<comment type="caution">
    <text evidence="2">The sequence shown here is derived from an EMBL/GenBank/DDBJ whole genome shotgun (WGS) entry which is preliminary data.</text>
</comment>
<dbReference type="AlphaFoldDB" id="A0A8T4LE10"/>